<proteinExistence type="predicted"/>
<comment type="caution">
    <text evidence="1">The sequence shown here is derived from an EMBL/GenBank/DDBJ whole genome shotgun (WGS) entry which is preliminary data.</text>
</comment>
<dbReference type="EMBL" id="JACEIK010002277">
    <property type="protein sequence ID" value="MCD9560159.1"/>
    <property type="molecule type" value="Genomic_DNA"/>
</dbReference>
<reference evidence="1 2" key="1">
    <citation type="journal article" date="2021" name="BMC Genomics">
        <title>Datura genome reveals duplications of psychoactive alkaloid biosynthetic genes and high mutation rate following tissue culture.</title>
        <authorList>
            <person name="Rajewski A."/>
            <person name="Carter-House D."/>
            <person name="Stajich J."/>
            <person name="Litt A."/>
        </authorList>
    </citation>
    <scope>NUCLEOTIDE SEQUENCE [LARGE SCALE GENOMIC DNA]</scope>
    <source>
        <strain evidence="1">AR-01</strain>
    </source>
</reference>
<feature type="non-terminal residue" evidence="1">
    <location>
        <position position="105"/>
    </location>
</feature>
<evidence type="ECO:0000313" key="1">
    <source>
        <dbReference type="EMBL" id="MCD9560159.1"/>
    </source>
</evidence>
<evidence type="ECO:0000313" key="2">
    <source>
        <dbReference type="Proteomes" id="UP000823775"/>
    </source>
</evidence>
<dbReference type="Proteomes" id="UP000823775">
    <property type="component" value="Unassembled WGS sequence"/>
</dbReference>
<sequence length="105" mass="12458">MAKEQNGRVHRLRESLLIRFGERAVEPHGLSWFNTQKEVKYAPENLIDEGRLTLELPTIRDKVRELGLDYIFAELEECNITLVREFYANWDTYFGENINVRMRGQ</sequence>
<accession>A0ABS8UMX7</accession>
<organism evidence="1 2">
    <name type="scientific">Datura stramonium</name>
    <name type="common">Jimsonweed</name>
    <name type="synonym">Common thornapple</name>
    <dbReference type="NCBI Taxonomy" id="4076"/>
    <lineage>
        <taxon>Eukaryota</taxon>
        <taxon>Viridiplantae</taxon>
        <taxon>Streptophyta</taxon>
        <taxon>Embryophyta</taxon>
        <taxon>Tracheophyta</taxon>
        <taxon>Spermatophyta</taxon>
        <taxon>Magnoliopsida</taxon>
        <taxon>eudicotyledons</taxon>
        <taxon>Gunneridae</taxon>
        <taxon>Pentapetalae</taxon>
        <taxon>asterids</taxon>
        <taxon>lamiids</taxon>
        <taxon>Solanales</taxon>
        <taxon>Solanaceae</taxon>
        <taxon>Solanoideae</taxon>
        <taxon>Datureae</taxon>
        <taxon>Datura</taxon>
    </lineage>
</organism>
<keyword evidence="2" id="KW-1185">Reference proteome</keyword>
<protein>
    <submittedName>
        <fullName evidence="1">Uncharacterized protein</fullName>
    </submittedName>
</protein>
<name>A0ABS8UMX7_DATST</name>
<gene>
    <name evidence="1" type="ORF">HAX54_018640</name>
</gene>